<comment type="function">
    <text evidence="6">Catalyzes the transfer of a lysyl group from L-lysyl-tRNA(Lys) to membrane-bound phosphatidylglycerol (PG), which produces lysylphosphatidylglycerol (LPG), a major component of the bacterial membrane with a positive net charge. LPG synthesis contributes to bacterial virulence as it is involved in the resistance mechanism against cationic antimicrobial peptides (CAMP) produces by the host's immune system (defensins, cathelicidins) and by the competing microorganisms.</text>
</comment>
<evidence type="ECO:0000256" key="5">
    <source>
        <dbReference type="ARBA" id="ARBA00023136"/>
    </source>
</evidence>
<keyword evidence="6" id="KW-0808">Transferase</keyword>
<keyword evidence="6" id="KW-0443">Lipid metabolism</keyword>
<organism evidence="7 8">
    <name type="scientific">Proteiniborus ethanoligenes</name>
    <dbReference type="NCBI Taxonomy" id="415015"/>
    <lineage>
        <taxon>Bacteria</taxon>
        <taxon>Bacillati</taxon>
        <taxon>Bacillota</taxon>
        <taxon>Clostridia</taxon>
        <taxon>Eubacteriales</taxon>
        <taxon>Proteiniborus</taxon>
    </lineage>
</organism>
<dbReference type="GO" id="GO:0006629">
    <property type="term" value="P:lipid metabolic process"/>
    <property type="evidence" value="ECO:0007669"/>
    <property type="project" value="UniProtKB-KW"/>
</dbReference>
<feature type="transmembrane region" description="Helical" evidence="6">
    <location>
        <begin position="225"/>
        <end position="248"/>
    </location>
</feature>
<evidence type="ECO:0000256" key="3">
    <source>
        <dbReference type="ARBA" id="ARBA00022692"/>
    </source>
</evidence>
<name>A0A1H3KWY2_9FIRM</name>
<dbReference type="Proteomes" id="UP000198625">
    <property type="component" value="Unassembled WGS sequence"/>
</dbReference>
<dbReference type="PANTHER" id="PTHR37693">
    <property type="entry name" value="PHOSPHATIDYLGLYCEROL LYSYLTRANSFERASE"/>
    <property type="match status" value="1"/>
</dbReference>
<feature type="transmembrane region" description="Helical" evidence="6">
    <location>
        <begin position="40"/>
        <end position="65"/>
    </location>
</feature>
<evidence type="ECO:0000256" key="2">
    <source>
        <dbReference type="ARBA" id="ARBA00022475"/>
    </source>
</evidence>
<dbReference type="PANTHER" id="PTHR37693:SF1">
    <property type="entry name" value="INTEGRAL MEMBRANE PROTEIN"/>
    <property type="match status" value="1"/>
</dbReference>
<comment type="catalytic activity">
    <reaction evidence="6">
        <text>L-lysyl-tRNA(Lys) + a 1,2-diacyl-sn-glycero-3-phospho-(1'-sn-glycerol) = a 1,2-diacyl-sn-glycero-3-phospho-1'-(3'-O-L-lysyl)-sn-glycerol + tRNA(Lys)</text>
        <dbReference type="Rhea" id="RHEA:10668"/>
        <dbReference type="Rhea" id="RHEA-COMP:9696"/>
        <dbReference type="Rhea" id="RHEA-COMP:9697"/>
        <dbReference type="ChEBI" id="CHEBI:64716"/>
        <dbReference type="ChEBI" id="CHEBI:75792"/>
        <dbReference type="ChEBI" id="CHEBI:78442"/>
        <dbReference type="ChEBI" id="CHEBI:78529"/>
        <dbReference type="EC" id="2.3.2.3"/>
    </reaction>
</comment>
<keyword evidence="8" id="KW-1185">Reference proteome</keyword>
<keyword evidence="5 6" id="KW-0472">Membrane</keyword>
<evidence type="ECO:0000313" key="7">
    <source>
        <dbReference type="EMBL" id="SDY56238.1"/>
    </source>
</evidence>
<dbReference type="RefSeq" id="WP_091726303.1">
    <property type="nucleotide sequence ID" value="NZ_FNQE01000002.1"/>
</dbReference>
<dbReference type="AlphaFoldDB" id="A0A1H3KWY2"/>
<comment type="similarity">
    <text evidence="6">Belongs to the LPG synthase family.</text>
</comment>
<dbReference type="STRING" id="415015.SAMN05660462_00339"/>
<keyword evidence="4 6" id="KW-1133">Transmembrane helix</keyword>
<evidence type="ECO:0000313" key="8">
    <source>
        <dbReference type="Proteomes" id="UP000198625"/>
    </source>
</evidence>
<feature type="transmembrane region" description="Helical" evidence="6">
    <location>
        <begin position="291"/>
        <end position="321"/>
    </location>
</feature>
<evidence type="ECO:0000256" key="6">
    <source>
        <dbReference type="RuleBase" id="RU363042"/>
    </source>
</evidence>
<proteinExistence type="inferred from homology"/>
<dbReference type="GO" id="GO:0050071">
    <property type="term" value="F:phosphatidylglycerol lysyltransferase activity"/>
    <property type="evidence" value="ECO:0007669"/>
    <property type="project" value="UniProtKB-EC"/>
</dbReference>
<dbReference type="GO" id="GO:0046677">
    <property type="term" value="P:response to antibiotic"/>
    <property type="evidence" value="ECO:0007669"/>
    <property type="project" value="UniProtKB-KW"/>
</dbReference>
<gene>
    <name evidence="6" type="primary">mprF</name>
    <name evidence="7" type="ORF">SAMN05660462_00339</name>
</gene>
<dbReference type="InterPro" id="IPR022791">
    <property type="entry name" value="L-PG_synthase/AglD"/>
</dbReference>
<keyword evidence="3 6" id="KW-0812">Transmembrane</keyword>
<sequence>MKKNLIKLIIGLLFSAGVFTYIILINGFENFKKQLITLNLFWIILAITAMVIYWILEAIVLYIIANSSHRKIKFKESFRVTMMGQFFNSITPFATGGQPAQAYELTKNGISLGVAGSILTGKFIIYQTILTIYSAAILVFKLGFFRERLSNFTHLAALGFAINTAVIIFLILLSSYMNFAHKLLLFLCGGLEKLKIIKNTNKVVDRVENQLLLFRESFITMRSNVLLILKTSILTTLQLMAFFTIPYFIYRAFGLRGHSIVNMVSAKAFVVMITSFVPIPGASGGAEGSFYLFFSLFFGKNIIGTAVLLWRIITFYFNLLFGGLSTLMSKREYNVQ</sequence>
<comment type="subcellular location">
    <subcellularLocation>
        <location evidence="1 6">Cell membrane</location>
        <topology evidence="1 6">Multi-pass membrane protein</topology>
    </subcellularLocation>
</comment>
<keyword evidence="2" id="KW-1003">Cell membrane</keyword>
<dbReference type="NCBIfam" id="TIGR00374">
    <property type="entry name" value="flippase-like domain"/>
    <property type="match status" value="1"/>
</dbReference>
<keyword evidence="6" id="KW-0046">Antibiotic resistance</keyword>
<dbReference type="OrthoDB" id="9810654at2"/>
<feature type="transmembrane region" description="Helical" evidence="6">
    <location>
        <begin position="5"/>
        <end position="28"/>
    </location>
</feature>
<feature type="transmembrane region" description="Helical" evidence="6">
    <location>
        <begin position="260"/>
        <end position="279"/>
    </location>
</feature>
<protein>
    <recommendedName>
        <fullName evidence="6">Phosphatidylglycerol lysyltransferase</fullName>
        <ecNumber evidence="6">2.3.2.3</ecNumber>
    </recommendedName>
    <alternativeName>
        <fullName evidence="6">Lysylphosphatidylglycerol synthase</fullName>
    </alternativeName>
</protein>
<dbReference type="EC" id="2.3.2.3" evidence="6"/>
<reference evidence="7 8" key="1">
    <citation type="submission" date="2016-10" db="EMBL/GenBank/DDBJ databases">
        <authorList>
            <person name="de Groot N.N."/>
        </authorList>
    </citation>
    <scope>NUCLEOTIDE SEQUENCE [LARGE SCALE GENOMIC DNA]</scope>
    <source>
        <strain evidence="7 8">DSM 21650</strain>
    </source>
</reference>
<evidence type="ECO:0000256" key="1">
    <source>
        <dbReference type="ARBA" id="ARBA00004651"/>
    </source>
</evidence>
<feature type="transmembrane region" description="Helical" evidence="6">
    <location>
        <begin position="123"/>
        <end position="143"/>
    </location>
</feature>
<dbReference type="Pfam" id="PF03706">
    <property type="entry name" value="LPG_synthase_TM"/>
    <property type="match status" value="1"/>
</dbReference>
<accession>A0A1H3KWY2</accession>
<feature type="transmembrane region" description="Helical" evidence="6">
    <location>
        <begin position="86"/>
        <end position="103"/>
    </location>
</feature>
<evidence type="ECO:0000256" key="4">
    <source>
        <dbReference type="ARBA" id="ARBA00022989"/>
    </source>
</evidence>
<feature type="transmembrane region" description="Helical" evidence="6">
    <location>
        <begin position="155"/>
        <end position="177"/>
    </location>
</feature>
<dbReference type="GO" id="GO:0005886">
    <property type="term" value="C:plasma membrane"/>
    <property type="evidence" value="ECO:0007669"/>
    <property type="project" value="UniProtKB-SubCell"/>
</dbReference>
<dbReference type="EMBL" id="FNQE01000002">
    <property type="protein sequence ID" value="SDY56238.1"/>
    <property type="molecule type" value="Genomic_DNA"/>
</dbReference>